<evidence type="ECO:0000313" key="2">
    <source>
        <dbReference type="EMBL" id="KAF9673205.1"/>
    </source>
</evidence>
<dbReference type="OrthoDB" id="1939300at2759"/>
<feature type="region of interest" description="Disordered" evidence="1">
    <location>
        <begin position="75"/>
        <end position="102"/>
    </location>
</feature>
<evidence type="ECO:0000256" key="1">
    <source>
        <dbReference type="SAM" id="MobiDB-lite"/>
    </source>
</evidence>
<evidence type="ECO:0000313" key="3">
    <source>
        <dbReference type="Proteomes" id="UP000657918"/>
    </source>
</evidence>
<feature type="region of interest" description="Disordered" evidence="1">
    <location>
        <begin position="197"/>
        <end position="260"/>
    </location>
</feature>
<proteinExistence type="predicted"/>
<dbReference type="Proteomes" id="UP000657918">
    <property type="component" value="Chromosome 11"/>
</dbReference>
<keyword evidence="3" id="KW-1185">Reference proteome</keyword>
<accession>A0A835MPQ2</accession>
<reference evidence="2 3" key="1">
    <citation type="submission" date="2020-10" db="EMBL/GenBank/DDBJ databases">
        <title>Plant Genome Project.</title>
        <authorList>
            <person name="Zhang R.-G."/>
        </authorList>
    </citation>
    <scope>NUCLEOTIDE SEQUENCE [LARGE SCALE GENOMIC DNA]</scope>
    <source>
        <strain evidence="2">FAFU-HL-1</strain>
        <tissue evidence="2">Leaf</tissue>
    </source>
</reference>
<organism evidence="2 3">
    <name type="scientific">Salix dunnii</name>
    <dbReference type="NCBI Taxonomy" id="1413687"/>
    <lineage>
        <taxon>Eukaryota</taxon>
        <taxon>Viridiplantae</taxon>
        <taxon>Streptophyta</taxon>
        <taxon>Embryophyta</taxon>
        <taxon>Tracheophyta</taxon>
        <taxon>Spermatophyta</taxon>
        <taxon>Magnoliopsida</taxon>
        <taxon>eudicotyledons</taxon>
        <taxon>Gunneridae</taxon>
        <taxon>Pentapetalae</taxon>
        <taxon>rosids</taxon>
        <taxon>fabids</taxon>
        <taxon>Malpighiales</taxon>
        <taxon>Salicaceae</taxon>
        <taxon>Saliceae</taxon>
        <taxon>Salix</taxon>
    </lineage>
</organism>
<sequence length="260" mass="28756">MVGKPLACDEHTHKCTRLDYARVCVEVDASLPYVHTFEIECSLSTTPIKVDVEYEWKPQRCDKCHVFGHSCPKPQPPPPLITPTHNEPNQSPEEATPSQITPLPNNLNMELQTENPLFQKTQNPSQTTKPTPSVPITKTLMASVIPVQASALTENNLDMTNTTNPITQDNLPQQEVDQLEQRGMTICLENKMASIQSDSKSLEADSHGNDSDSGSNMPGGKTPPRESQKGHKADVGKDASPTLSWNTVRKRKGGRKRREV</sequence>
<dbReference type="PANTHER" id="PTHR31286">
    <property type="entry name" value="GLYCINE-RICH CELL WALL STRUCTURAL PROTEIN 1.8-LIKE"/>
    <property type="match status" value="1"/>
</dbReference>
<feature type="compositionally biased region" description="Polar residues" evidence="1">
    <location>
        <begin position="89"/>
        <end position="102"/>
    </location>
</feature>
<protein>
    <recommendedName>
        <fullName evidence="4">Zinc knuckle CX2CX4HX4C domain-containing protein</fullName>
    </recommendedName>
</protein>
<name>A0A835MPQ2_9ROSI</name>
<evidence type="ECO:0008006" key="4">
    <source>
        <dbReference type="Google" id="ProtNLM"/>
    </source>
</evidence>
<dbReference type="EMBL" id="JADGMS010000011">
    <property type="protein sequence ID" value="KAF9673205.1"/>
    <property type="molecule type" value="Genomic_DNA"/>
</dbReference>
<dbReference type="PANTHER" id="PTHR31286:SF99">
    <property type="entry name" value="DUF4283 DOMAIN-CONTAINING PROTEIN"/>
    <property type="match status" value="1"/>
</dbReference>
<dbReference type="AlphaFoldDB" id="A0A835MPQ2"/>
<feature type="compositionally biased region" description="Basic and acidic residues" evidence="1">
    <location>
        <begin position="200"/>
        <end position="210"/>
    </location>
</feature>
<gene>
    <name evidence="2" type="ORF">SADUNF_Sadunf11G0124400</name>
</gene>
<dbReference type="InterPro" id="IPR040256">
    <property type="entry name" value="At4g02000-like"/>
</dbReference>
<comment type="caution">
    <text evidence="2">The sequence shown here is derived from an EMBL/GenBank/DDBJ whole genome shotgun (WGS) entry which is preliminary data.</text>
</comment>
<feature type="compositionally biased region" description="Basic residues" evidence="1">
    <location>
        <begin position="248"/>
        <end position="260"/>
    </location>
</feature>
<feature type="compositionally biased region" description="Basic and acidic residues" evidence="1">
    <location>
        <begin position="223"/>
        <end position="237"/>
    </location>
</feature>